<dbReference type="GO" id="GO:0016874">
    <property type="term" value="F:ligase activity"/>
    <property type="evidence" value="ECO:0007669"/>
    <property type="project" value="UniProtKB-KW"/>
</dbReference>
<evidence type="ECO:0000313" key="1">
    <source>
        <dbReference type="EMBL" id="RMR24797.1"/>
    </source>
</evidence>
<dbReference type="AlphaFoldDB" id="A0A3M4TC59"/>
<dbReference type="Gene3D" id="3.30.300.30">
    <property type="match status" value="1"/>
</dbReference>
<dbReference type="SUPFAM" id="SSF56801">
    <property type="entry name" value="Acetyl-CoA synthetase-like"/>
    <property type="match status" value="1"/>
</dbReference>
<reference evidence="1 2" key="1">
    <citation type="submission" date="2018-08" db="EMBL/GenBank/DDBJ databases">
        <title>Recombination of ecologically and evolutionarily significant loci maintains genetic cohesion in the Pseudomonas syringae species complex.</title>
        <authorList>
            <person name="Dillon M."/>
            <person name="Thakur S."/>
            <person name="Almeida R.N.D."/>
            <person name="Weir B.S."/>
            <person name="Guttman D.S."/>
        </authorList>
    </citation>
    <scope>NUCLEOTIDE SEQUENCE [LARGE SCALE GENOMIC DNA]</scope>
    <source>
        <strain evidence="1 2">ICMP 5931</strain>
    </source>
</reference>
<sequence length="467" mass="52063">MNLAHRVIAAPSFGMPDMKELLDSFKKHYDPVHRDYWTDVLTDSELAQWQQQQLRKVVDHVKRTSPFYGKHLAHFEAHTLTLDDLPRLPFTTKDDLREAGFDILSGPLEEAIFYYETTGTTGPATPCPRDAKESYASNQQLAMAYQAVIEKHFLGEKTVVGIMGPTEVHSFGDTLGDVCKQLGVCNAKLWPHSPVIGWPKALQLLKDLRIGVLASAPGLLLAMAKEAERQGLDPRKDLNLRAFMMSGELCTPALKNNLFSLWGAEAYNSLYGSQEAMIIAACNANDQLMPHRLNYLIEVIDPQTGQSRGSTGDGELCVTMLIPGSKPLIRYRTGDLVSIQSRSGYPQSQRQTIKVVGRVKDAVQLNGRPFSAAHIEQALLEGVEQCLGYQIILSNANSCDTVIAKLEMSRFFEGDRARLVLLIKERLRERLGVEATVMVVEDLADHVNLGSWFSWKEARIVDQRQVG</sequence>
<dbReference type="Gene3D" id="3.40.50.12780">
    <property type="entry name" value="N-terminal domain of ligase-like"/>
    <property type="match status" value="1"/>
</dbReference>
<proteinExistence type="predicted"/>
<organism evidence="1 2">
    <name type="scientific">Pseudomonas amygdali pv. ulmi</name>
    <dbReference type="NCBI Taxonomy" id="251720"/>
    <lineage>
        <taxon>Bacteria</taxon>
        <taxon>Pseudomonadati</taxon>
        <taxon>Pseudomonadota</taxon>
        <taxon>Gammaproteobacteria</taxon>
        <taxon>Pseudomonadales</taxon>
        <taxon>Pseudomonadaceae</taxon>
        <taxon>Pseudomonas</taxon>
        <taxon>Pseudomonas amygdali</taxon>
    </lineage>
</organism>
<dbReference type="InterPro" id="IPR042099">
    <property type="entry name" value="ANL_N_sf"/>
</dbReference>
<dbReference type="Proteomes" id="UP000271097">
    <property type="component" value="Unassembled WGS sequence"/>
</dbReference>
<evidence type="ECO:0000313" key="2">
    <source>
        <dbReference type="Proteomes" id="UP000271097"/>
    </source>
</evidence>
<dbReference type="PANTHER" id="PTHR43845">
    <property type="entry name" value="BLR5969 PROTEIN"/>
    <property type="match status" value="1"/>
</dbReference>
<dbReference type="InterPro" id="IPR045851">
    <property type="entry name" value="AMP-bd_C_sf"/>
</dbReference>
<name>A0A3M4TC59_PSEA0</name>
<protein>
    <submittedName>
        <fullName evidence="1">Phenylacetate--CoA ligase</fullName>
    </submittedName>
</protein>
<dbReference type="EMBL" id="RBRS01000036">
    <property type="protein sequence ID" value="RMR24797.1"/>
    <property type="molecule type" value="Genomic_DNA"/>
</dbReference>
<keyword evidence="1" id="KW-0436">Ligase</keyword>
<dbReference type="PANTHER" id="PTHR43845:SF1">
    <property type="entry name" value="BLR5969 PROTEIN"/>
    <property type="match status" value="1"/>
</dbReference>
<gene>
    <name evidence="1" type="ORF">ALP90_05688</name>
</gene>
<accession>A0A3M4TC59</accession>
<comment type="caution">
    <text evidence="1">The sequence shown here is derived from an EMBL/GenBank/DDBJ whole genome shotgun (WGS) entry which is preliminary data.</text>
</comment>